<protein>
    <recommendedName>
        <fullName evidence="3">Ankyrin repeat-containing domain protein</fullName>
    </recommendedName>
</protein>
<evidence type="ECO:0000313" key="1">
    <source>
        <dbReference type="EMBL" id="KAA8902097.1"/>
    </source>
</evidence>
<comment type="caution">
    <text evidence="1">The sequence shown here is derived from an EMBL/GenBank/DDBJ whole genome shotgun (WGS) entry which is preliminary data.</text>
</comment>
<dbReference type="InterPro" id="IPR036770">
    <property type="entry name" value="Ankyrin_rpt-contain_sf"/>
</dbReference>
<gene>
    <name evidence="1" type="ORF">FN846DRAFT_908684</name>
</gene>
<keyword evidence="2" id="KW-1185">Reference proteome</keyword>
<dbReference type="EMBL" id="VXIS01000136">
    <property type="protein sequence ID" value="KAA8902097.1"/>
    <property type="molecule type" value="Genomic_DNA"/>
</dbReference>
<dbReference type="AlphaFoldDB" id="A0A5J5ES61"/>
<dbReference type="SUPFAM" id="SSF140860">
    <property type="entry name" value="Pseudo ankyrin repeat-like"/>
    <property type="match status" value="1"/>
</dbReference>
<dbReference type="InParanoid" id="A0A5J5ES61"/>
<reference evidence="1 2" key="1">
    <citation type="submission" date="2019-09" db="EMBL/GenBank/DDBJ databases">
        <title>Draft genome of the ectomycorrhizal ascomycete Sphaerosporella brunnea.</title>
        <authorList>
            <consortium name="DOE Joint Genome Institute"/>
            <person name="Benucci G.M."/>
            <person name="Marozzi G."/>
            <person name="Antonielli L."/>
            <person name="Sanchez S."/>
            <person name="Marco P."/>
            <person name="Wang X."/>
            <person name="Falini L.B."/>
            <person name="Barry K."/>
            <person name="Haridas S."/>
            <person name="Lipzen A."/>
            <person name="Labutti K."/>
            <person name="Grigoriev I.V."/>
            <person name="Murat C."/>
            <person name="Martin F."/>
            <person name="Albertini E."/>
            <person name="Donnini D."/>
            <person name="Bonito G."/>
        </authorList>
    </citation>
    <scope>NUCLEOTIDE SEQUENCE [LARGE SCALE GENOMIC DNA]</scope>
    <source>
        <strain evidence="1 2">Sb_GMNB300</strain>
    </source>
</reference>
<evidence type="ECO:0008006" key="3">
    <source>
        <dbReference type="Google" id="ProtNLM"/>
    </source>
</evidence>
<accession>A0A5J5ES61</accession>
<proteinExistence type="predicted"/>
<sequence length="395" mass="44383">MNPRRAWIKARGRTPPRGSITTINNLRANDEINVPPTTSGGQFFLSLCDEIHMEIADYLADEDAVNVTLGCPWVSDPYVRLLRLRDMKGGPERLKSLLRFAYDAIPLSQFRGLVSMLPASAISPPCVEGKLLYFPFGDNTRLLSFNGYQVIQTQRLAGKHAFGGNGALNMAVARDDLEALRILLQRWDWSGDSAATPLKWAALYDRVDALRLLLHDMAQKLTVEECASLILNTGPRDAYSPLDCALWGTAGSTVAESAEQSLQQLLAAVAWCQDERMVTAKQRALSTLFTVVKEPECWKWVDLEQKLPRILDALSPLPMGDGQLIQILMFLDLTKSGSDERKRLQCFACAWMERVPPDELHRRWAQRAARPEIMKLVDRFYIDTRGGSFKTIFGR</sequence>
<dbReference type="Proteomes" id="UP000326924">
    <property type="component" value="Unassembled WGS sequence"/>
</dbReference>
<evidence type="ECO:0000313" key="2">
    <source>
        <dbReference type="Proteomes" id="UP000326924"/>
    </source>
</evidence>
<dbReference type="Gene3D" id="1.25.40.20">
    <property type="entry name" value="Ankyrin repeat-containing domain"/>
    <property type="match status" value="1"/>
</dbReference>
<organism evidence="1 2">
    <name type="scientific">Sphaerosporella brunnea</name>
    <dbReference type="NCBI Taxonomy" id="1250544"/>
    <lineage>
        <taxon>Eukaryota</taxon>
        <taxon>Fungi</taxon>
        <taxon>Dikarya</taxon>
        <taxon>Ascomycota</taxon>
        <taxon>Pezizomycotina</taxon>
        <taxon>Pezizomycetes</taxon>
        <taxon>Pezizales</taxon>
        <taxon>Pyronemataceae</taxon>
        <taxon>Sphaerosporella</taxon>
    </lineage>
</organism>
<name>A0A5J5ES61_9PEZI</name>